<dbReference type="Gene3D" id="2.170.150.40">
    <property type="entry name" value="Domain of unknown function (DUF427)"/>
    <property type="match status" value="1"/>
</dbReference>
<dbReference type="InterPro" id="IPR007361">
    <property type="entry name" value="DUF427"/>
</dbReference>
<dbReference type="Proteomes" id="UP001597521">
    <property type="component" value="Unassembled WGS sequence"/>
</dbReference>
<keyword evidence="3" id="KW-1185">Reference proteome</keyword>
<accession>A0ABW5QLI1</accession>
<evidence type="ECO:0000313" key="3">
    <source>
        <dbReference type="Proteomes" id="UP001597521"/>
    </source>
</evidence>
<gene>
    <name evidence="2" type="ORF">ACFSX5_12365</name>
</gene>
<dbReference type="PANTHER" id="PTHR34310:SF9">
    <property type="entry name" value="BLR5716 PROTEIN"/>
    <property type="match status" value="1"/>
</dbReference>
<dbReference type="Pfam" id="PF04248">
    <property type="entry name" value="NTP_transf_9"/>
    <property type="match status" value="1"/>
</dbReference>
<name>A0ABW5QLI1_9HYPH</name>
<sequence>MQSATWQVHMTDSDVFIRPVSGRAHVSFDGAEIGSSLNALELHQPGAPVRIYFPRDDIQPGILELSETRGTDPVLGEIHYSTIKTLTATGPDQAWFHPEPPAEFADLTDLIAFSGDRIEHRFSEV</sequence>
<dbReference type="EMBL" id="JBHUNP010000001">
    <property type="protein sequence ID" value="MFD2648584.1"/>
    <property type="molecule type" value="Genomic_DNA"/>
</dbReference>
<dbReference type="InterPro" id="IPR038694">
    <property type="entry name" value="DUF427_sf"/>
</dbReference>
<organism evidence="2 3">
    <name type="scientific">Devosia albogilva</name>
    <dbReference type="NCBI Taxonomy" id="429726"/>
    <lineage>
        <taxon>Bacteria</taxon>
        <taxon>Pseudomonadati</taxon>
        <taxon>Pseudomonadota</taxon>
        <taxon>Alphaproteobacteria</taxon>
        <taxon>Hyphomicrobiales</taxon>
        <taxon>Devosiaceae</taxon>
        <taxon>Devosia</taxon>
    </lineage>
</organism>
<proteinExistence type="predicted"/>
<feature type="domain" description="DUF427" evidence="1">
    <location>
        <begin position="25"/>
        <end position="114"/>
    </location>
</feature>
<evidence type="ECO:0000313" key="2">
    <source>
        <dbReference type="EMBL" id="MFD2648584.1"/>
    </source>
</evidence>
<reference evidence="3" key="1">
    <citation type="journal article" date="2019" name="Int. J. Syst. Evol. Microbiol.">
        <title>The Global Catalogue of Microorganisms (GCM) 10K type strain sequencing project: providing services to taxonomists for standard genome sequencing and annotation.</title>
        <authorList>
            <consortium name="The Broad Institute Genomics Platform"/>
            <consortium name="The Broad Institute Genome Sequencing Center for Infectious Disease"/>
            <person name="Wu L."/>
            <person name="Ma J."/>
        </authorList>
    </citation>
    <scope>NUCLEOTIDE SEQUENCE [LARGE SCALE GENOMIC DNA]</scope>
    <source>
        <strain evidence="3">CCM 7427</strain>
    </source>
</reference>
<dbReference type="RefSeq" id="WP_386833801.1">
    <property type="nucleotide sequence ID" value="NZ_JBHUNP010000001.1"/>
</dbReference>
<comment type="caution">
    <text evidence="2">The sequence shown here is derived from an EMBL/GenBank/DDBJ whole genome shotgun (WGS) entry which is preliminary data.</text>
</comment>
<protein>
    <submittedName>
        <fullName evidence="2">DUF427 domain-containing protein</fullName>
    </submittedName>
</protein>
<evidence type="ECO:0000259" key="1">
    <source>
        <dbReference type="Pfam" id="PF04248"/>
    </source>
</evidence>
<dbReference type="PANTHER" id="PTHR34310">
    <property type="entry name" value="DUF427 DOMAIN PROTEIN (AFU_ORTHOLOGUE AFUA_3G02220)"/>
    <property type="match status" value="1"/>
</dbReference>